<feature type="transmembrane region" description="Helical" evidence="1">
    <location>
        <begin position="20"/>
        <end position="40"/>
    </location>
</feature>
<comment type="caution">
    <text evidence="2">The sequence shown here is derived from an EMBL/GenBank/DDBJ whole genome shotgun (WGS) entry which is preliminary data.</text>
</comment>
<dbReference type="Proteomes" id="UP001519287">
    <property type="component" value="Unassembled WGS sequence"/>
</dbReference>
<dbReference type="EMBL" id="JAGGLB010000014">
    <property type="protein sequence ID" value="MBP1992682.1"/>
    <property type="molecule type" value="Genomic_DNA"/>
</dbReference>
<evidence type="ECO:0000313" key="3">
    <source>
        <dbReference type="Proteomes" id="UP001519287"/>
    </source>
</evidence>
<proteinExistence type="predicted"/>
<sequence length="70" mass="7918">MFLAEEAEKTSTYTGTFTMFDPFVLLFTIVIAIACIRLLSARRKNKFAIGFSVVALLVFLLMDFVMISGW</sequence>
<name>A0ABS4IYL2_9BACL</name>
<protein>
    <submittedName>
        <fullName evidence="2">Arginine exporter protein ArgO</fullName>
    </submittedName>
</protein>
<accession>A0ABS4IYL2</accession>
<evidence type="ECO:0000313" key="2">
    <source>
        <dbReference type="EMBL" id="MBP1992682.1"/>
    </source>
</evidence>
<reference evidence="2 3" key="1">
    <citation type="submission" date="2021-03" db="EMBL/GenBank/DDBJ databases">
        <title>Genomic Encyclopedia of Type Strains, Phase IV (KMG-IV): sequencing the most valuable type-strain genomes for metagenomic binning, comparative biology and taxonomic classification.</title>
        <authorList>
            <person name="Goeker M."/>
        </authorList>
    </citation>
    <scope>NUCLEOTIDE SEQUENCE [LARGE SCALE GENOMIC DNA]</scope>
    <source>
        <strain evidence="2 3">DSM 26048</strain>
    </source>
</reference>
<evidence type="ECO:0000256" key="1">
    <source>
        <dbReference type="SAM" id="Phobius"/>
    </source>
</evidence>
<organism evidence="2 3">
    <name type="scientific">Paenibacillus eucommiae</name>
    <dbReference type="NCBI Taxonomy" id="1355755"/>
    <lineage>
        <taxon>Bacteria</taxon>
        <taxon>Bacillati</taxon>
        <taxon>Bacillota</taxon>
        <taxon>Bacilli</taxon>
        <taxon>Bacillales</taxon>
        <taxon>Paenibacillaceae</taxon>
        <taxon>Paenibacillus</taxon>
    </lineage>
</organism>
<keyword evidence="3" id="KW-1185">Reference proteome</keyword>
<dbReference type="RefSeq" id="WP_209973880.1">
    <property type="nucleotide sequence ID" value="NZ_JAGGLB010000014.1"/>
</dbReference>
<gene>
    <name evidence="2" type="ORF">J2Z66_004291</name>
</gene>
<keyword evidence="1" id="KW-0472">Membrane</keyword>
<keyword evidence="1" id="KW-1133">Transmembrane helix</keyword>
<feature type="transmembrane region" description="Helical" evidence="1">
    <location>
        <begin position="47"/>
        <end position="67"/>
    </location>
</feature>
<keyword evidence="1" id="KW-0812">Transmembrane</keyword>